<comment type="similarity">
    <text evidence="1">Belongs to the DNAI7 family.</text>
</comment>
<evidence type="ECO:0000256" key="1">
    <source>
        <dbReference type="ARBA" id="ARBA00024332"/>
    </source>
</evidence>
<reference evidence="5 6" key="1">
    <citation type="submission" date="2016-08" db="EMBL/GenBank/DDBJ databases">
        <title>A Parts List for Fungal Cellulosomes Revealed by Comparative Genomics.</title>
        <authorList>
            <consortium name="DOE Joint Genome Institute"/>
            <person name="Haitjema C.H."/>
            <person name="Gilmore S.P."/>
            <person name="Henske J.K."/>
            <person name="Solomon K.V."/>
            <person name="De Groot R."/>
            <person name="Kuo A."/>
            <person name="Mondo S.J."/>
            <person name="Salamov A.A."/>
            <person name="Labutti K."/>
            <person name="Zhao Z."/>
            <person name="Chiniquy J."/>
            <person name="Barry K."/>
            <person name="Brewer H.M."/>
            <person name="Purvine S.O."/>
            <person name="Wright A.T."/>
            <person name="Boxma B."/>
            <person name="Van Alen T."/>
            <person name="Hackstein J.H."/>
            <person name="Baker S.E."/>
            <person name="Grigoriev I.V."/>
            <person name="O'Malley M.A."/>
        </authorList>
    </citation>
    <scope>NUCLEOTIDE SEQUENCE [LARGE SCALE GENOMIC DNA]</scope>
    <source>
        <strain evidence="5 6">G1</strain>
    </source>
</reference>
<name>A0A1Y2BS31_9FUNG</name>
<protein>
    <recommendedName>
        <fullName evidence="4">IC97/Casc1 N-terminal domain-containing protein</fullName>
    </recommendedName>
</protein>
<keyword evidence="6" id="KW-1185">Reference proteome</keyword>
<accession>A0A1Y2BS31</accession>
<dbReference type="GO" id="GO:0005930">
    <property type="term" value="C:axoneme"/>
    <property type="evidence" value="ECO:0007669"/>
    <property type="project" value="TreeGrafter"/>
</dbReference>
<dbReference type="EMBL" id="MCOG01000142">
    <property type="protein sequence ID" value="ORY37534.1"/>
    <property type="molecule type" value="Genomic_DNA"/>
</dbReference>
<dbReference type="STRING" id="1754190.A0A1Y2BS31"/>
<evidence type="ECO:0000313" key="5">
    <source>
        <dbReference type="EMBL" id="ORY37534.1"/>
    </source>
</evidence>
<keyword evidence="2" id="KW-0175">Coiled coil</keyword>
<proteinExistence type="inferred from homology"/>
<feature type="compositionally biased region" description="Acidic residues" evidence="3">
    <location>
        <begin position="584"/>
        <end position="600"/>
    </location>
</feature>
<dbReference type="AlphaFoldDB" id="A0A1Y2BS31"/>
<gene>
    <name evidence="5" type="ORF">LY90DRAFT_672799</name>
</gene>
<feature type="compositionally biased region" description="Basic and acidic residues" evidence="3">
    <location>
        <begin position="559"/>
        <end position="569"/>
    </location>
</feature>
<feature type="region of interest" description="Disordered" evidence="3">
    <location>
        <begin position="559"/>
        <end position="612"/>
    </location>
</feature>
<dbReference type="GO" id="GO:0008017">
    <property type="term" value="F:microtubule binding"/>
    <property type="evidence" value="ECO:0007669"/>
    <property type="project" value="TreeGrafter"/>
</dbReference>
<feature type="compositionally biased region" description="Polar residues" evidence="3">
    <location>
        <begin position="695"/>
        <end position="722"/>
    </location>
</feature>
<feature type="domain" description="IC97/Casc1 N-terminal" evidence="4">
    <location>
        <begin position="19"/>
        <end position="231"/>
    </location>
</feature>
<dbReference type="PRINTS" id="PR02043">
    <property type="entry name" value="CANCERSCCP1"/>
</dbReference>
<evidence type="ECO:0000259" key="4">
    <source>
        <dbReference type="Pfam" id="PF15927"/>
    </source>
</evidence>
<sequence length="792" mass="92534">MPPKAKKGKKKSKKQLERERQIELARIAAEEARQRELEIQRLKELRAKEEHDLLVEFFAKENELLNKQEEQLELVNLEFNNLYKNIKHEIALEKDWDKYLQCSVIPDPKNESDLNSFISIWRDEPVCENIHEPNTDTLEKQLPDIESILCKDIFNEYTKAMDEKNDTEIEKLYNHLKSIYTIINAKYDKLSYLLLENMPSEINDQSENFLFSKKLSKSEFGLWGNITKNPRYKTLEFNDKRQCITIPKPIIMESIAIRIIYREELPEIQLYKSETKDQLSVIGGILFLDLLELPEQKIESNQWMLQPVLSNDGIIKRVNYEIIPPEDTEIIDEDMNSSLQAQWSIEVSYYIPPECKILDTATVMQWDPEKKVWDNDGVSDVAINIESGLVKFKTINFKLAALVQEKFSEYPIINWKLKYISRNLAVLIIQGEINKIVIEISNKGCRLKSPILNSKNENINETWYNPNLLLMKLSHIGLNFKGPKSADEITLNDNIIKNPDAEKHCITGISQFLPMFNFRKCEYNSESPTSQVIFQFLRNKNADTIEKRAKYLHDKAVKEEEELQKKKEQNEDEDENSIPKNELLIEENNTEDEENEEEENKNENKNDDIKNSYDELFDTNNMEDKIEDDDINDEIGTENEDENWLSVVMDASYILDENKYKICYIVNEMDLITENNNGNTENAENNDNPENLENVTTSGASNMKSNTADQTQNELKTGSSPNDLSIELEEEHDIKHLYKFTPKKYEVMHSVYQVFERITDEKVVDAINLNRSVLFENNLKVILHETGILIYN</sequence>
<evidence type="ECO:0000313" key="6">
    <source>
        <dbReference type="Proteomes" id="UP000193920"/>
    </source>
</evidence>
<dbReference type="PANTHER" id="PTHR20929">
    <property type="entry name" value="LUNG ADENOMA SUSCEPTIBILITY 1-RELATED"/>
    <property type="match status" value="1"/>
</dbReference>
<dbReference type="GO" id="GO:0048487">
    <property type="term" value="F:beta-tubulin binding"/>
    <property type="evidence" value="ECO:0007669"/>
    <property type="project" value="TreeGrafter"/>
</dbReference>
<evidence type="ECO:0000256" key="2">
    <source>
        <dbReference type="SAM" id="Coils"/>
    </source>
</evidence>
<feature type="region of interest" description="Disordered" evidence="3">
    <location>
        <begin position="676"/>
        <end position="722"/>
    </location>
</feature>
<comment type="caution">
    <text evidence="5">The sequence shown here is derived from an EMBL/GenBank/DDBJ whole genome shotgun (WGS) entry which is preliminary data.</text>
</comment>
<feature type="compositionally biased region" description="Basic and acidic residues" evidence="3">
    <location>
        <begin position="601"/>
        <end position="612"/>
    </location>
</feature>
<dbReference type="OrthoDB" id="297923at2759"/>
<dbReference type="InterPro" id="IPR023247">
    <property type="entry name" value="IC97/Dnai7-like"/>
</dbReference>
<feature type="coiled-coil region" evidence="2">
    <location>
        <begin position="13"/>
        <end position="85"/>
    </location>
</feature>
<dbReference type="Pfam" id="PF15927">
    <property type="entry name" value="Casc1_N"/>
    <property type="match status" value="1"/>
</dbReference>
<dbReference type="InterPro" id="IPR031826">
    <property type="entry name" value="IC97/Casc1_N"/>
</dbReference>
<dbReference type="Proteomes" id="UP000193920">
    <property type="component" value="Unassembled WGS sequence"/>
</dbReference>
<evidence type="ECO:0000256" key="3">
    <source>
        <dbReference type="SAM" id="MobiDB-lite"/>
    </source>
</evidence>
<dbReference type="PANTHER" id="PTHR20929:SF11">
    <property type="entry name" value="DYNEIN AXONEMAL INTERMEDIATE CHAIN 7"/>
    <property type="match status" value="1"/>
</dbReference>
<feature type="compositionally biased region" description="Low complexity" evidence="3">
    <location>
        <begin position="676"/>
        <end position="694"/>
    </location>
</feature>
<organism evidence="5 6">
    <name type="scientific">Neocallimastix californiae</name>
    <dbReference type="NCBI Taxonomy" id="1754190"/>
    <lineage>
        <taxon>Eukaryota</taxon>
        <taxon>Fungi</taxon>
        <taxon>Fungi incertae sedis</taxon>
        <taxon>Chytridiomycota</taxon>
        <taxon>Chytridiomycota incertae sedis</taxon>
        <taxon>Neocallimastigomycetes</taxon>
        <taxon>Neocallimastigales</taxon>
        <taxon>Neocallimastigaceae</taxon>
        <taxon>Neocallimastix</taxon>
    </lineage>
</organism>